<dbReference type="PANTHER" id="PTHR43823:SF3">
    <property type="entry name" value="MULTIDRUG EXPORT PROTEIN MEPA"/>
    <property type="match status" value="1"/>
</dbReference>
<keyword evidence="5 7" id="KW-1133">Transmembrane helix</keyword>
<organism evidence="8 9">
    <name type="scientific">Faecalicatena faecalis</name>
    <dbReference type="NCBI Taxonomy" id="2726362"/>
    <lineage>
        <taxon>Bacteria</taxon>
        <taxon>Bacillati</taxon>
        <taxon>Bacillota</taxon>
        <taxon>Clostridia</taxon>
        <taxon>Lachnospirales</taxon>
        <taxon>Lachnospiraceae</taxon>
        <taxon>Faecalicatena</taxon>
    </lineage>
</organism>
<dbReference type="InterPro" id="IPR002528">
    <property type="entry name" value="MATE_fam"/>
</dbReference>
<feature type="transmembrane region" description="Helical" evidence="7">
    <location>
        <begin position="46"/>
        <end position="72"/>
    </location>
</feature>
<dbReference type="Pfam" id="PF01554">
    <property type="entry name" value="MatE"/>
    <property type="match status" value="2"/>
</dbReference>
<feature type="transmembrane region" description="Helical" evidence="7">
    <location>
        <begin position="127"/>
        <end position="148"/>
    </location>
</feature>
<feature type="transmembrane region" description="Helical" evidence="7">
    <location>
        <begin position="183"/>
        <end position="207"/>
    </location>
</feature>
<dbReference type="Proteomes" id="UP000723714">
    <property type="component" value="Unassembled WGS sequence"/>
</dbReference>
<feature type="transmembrane region" description="Helical" evidence="7">
    <location>
        <begin position="84"/>
        <end position="107"/>
    </location>
</feature>
<feature type="transmembrane region" description="Helical" evidence="7">
    <location>
        <begin position="402"/>
        <end position="424"/>
    </location>
</feature>
<sequence>MNLHKDFFRFVIPSMLAFALSGVYAIADGFFVGNALGDNALAAINIAYPLTAFLQAVGTGLGMGGAVEYAISSGTGDHHRSRQYFGMTLILLLLSGIFLTILYLPAAPFVLHFFGAQGNIQILAKEYILYITFGAVFQILGTGIVPFIRNMGGSIAAMFAMVAGFFTNILLDYLFVWKLPMGMMGAAVATVIGQAVTFLVCLIFLLYKKEAPIFTFGGHGAGLLKNIFQVGLSPFGLTFSPNITLILVNKSAALTGGTLAVTSYAPVSYISCVVLLLLQGVSDGCQPLLSRSFGEGNMKNAVKYRNMAYRFSFLVAVGSFLLLYALRGKAAVLFGASNTIAENVSKMLPIFLFGYLFVSISRVTTAYFYATCKNTWAYILIYGEVIFLFLLLLILPKLEGVYGTWISVPISQIFAMGLSLFFIWRGRNQRETKEVYSYIESE</sequence>
<evidence type="ECO:0000313" key="9">
    <source>
        <dbReference type="Proteomes" id="UP000723714"/>
    </source>
</evidence>
<dbReference type="PIRSF" id="PIRSF006603">
    <property type="entry name" value="DinF"/>
    <property type="match status" value="1"/>
</dbReference>
<dbReference type="PANTHER" id="PTHR43823">
    <property type="entry name" value="SPORULATION PROTEIN YKVU"/>
    <property type="match status" value="1"/>
</dbReference>
<gene>
    <name evidence="8" type="ORF">HGO97_020215</name>
</gene>
<evidence type="ECO:0000256" key="6">
    <source>
        <dbReference type="ARBA" id="ARBA00023136"/>
    </source>
</evidence>
<keyword evidence="6 7" id="KW-0472">Membrane</keyword>
<dbReference type="RefSeq" id="WP_216244713.1">
    <property type="nucleotide sequence ID" value="NZ_JABACJ020000028.1"/>
</dbReference>
<feature type="transmembrane region" description="Helical" evidence="7">
    <location>
        <begin position="7"/>
        <end position="26"/>
    </location>
</feature>
<protein>
    <submittedName>
        <fullName evidence="8">Multidrug transporter MatE</fullName>
    </submittedName>
</protein>
<dbReference type="InterPro" id="IPR051327">
    <property type="entry name" value="MATE_MepA_subfamily"/>
</dbReference>
<accession>A0ABS6D955</accession>
<feature type="transmembrane region" description="Helical" evidence="7">
    <location>
        <begin position="376"/>
        <end position="396"/>
    </location>
</feature>
<keyword evidence="3" id="KW-1003">Cell membrane</keyword>
<name>A0ABS6D955_9FIRM</name>
<proteinExistence type="predicted"/>
<evidence type="ECO:0000256" key="5">
    <source>
        <dbReference type="ARBA" id="ARBA00022989"/>
    </source>
</evidence>
<evidence type="ECO:0000313" key="8">
    <source>
        <dbReference type="EMBL" id="MBU3878130.1"/>
    </source>
</evidence>
<feature type="transmembrane region" description="Helical" evidence="7">
    <location>
        <begin position="155"/>
        <end position="177"/>
    </location>
</feature>
<feature type="transmembrane region" description="Helical" evidence="7">
    <location>
        <begin position="307"/>
        <end position="327"/>
    </location>
</feature>
<evidence type="ECO:0000256" key="4">
    <source>
        <dbReference type="ARBA" id="ARBA00022692"/>
    </source>
</evidence>
<reference evidence="8 9" key="1">
    <citation type="submission" date="2021-06" db="EMBL/GenBank/DDBJ databases">
        <title>Faecalicatena sp. nov. isolated from porcine feces.</title>
        <authorList>
            <person name="Oh B.S."/>
            <person name="Lee J.H."/>
        </authorList>
    </citation>
    <scope>NUCLEOTIDE SEQUENCE [LARGE SCALE GENOMIC DNA]</scope>
    <source>
        <strain evidence="8 9">AGMB00832</strain>
    </source>
</reference>
<evidence type="ECO:0000256" key="3">
    <source>
        <dbReference type="ARBA" id="ARBA00022475"/>
    </source>
</evidence>
<evidence type="ECO:0000256" key="2">
    <source>
        <dbReference type="ARBA" id="ARBA00022448"/>
    </source>
</evidence>
<feature type="transmembrane region" description="Helical" evidence="7">
    <location>
        <begin position="227"/>
        <end position="248"/>
    </location>
</feature>
<feature type="transmembrane region" description="Helical" evidence="7">
    <location>
        <begin position="347"/>
        <end position="369"/>
    </location>
</feature>
<dbReference type="EMBL" id="JABACJ020000028">
    <property type="protein sequence ID" value="MBU3878130.1"/>
    <property type="molecule type" value="Genomic_DNA"/>
</dbReference>
<evidence type="ECO:0000256" key="7">
    <source>
        <dbReference type="SAM" id="Phobius"/>
    </source>
</evidence>
<keyword evidence="2" id="KW-0813">Transport</keyword>
<keyword evidence="4 7" id="KW-0812">Transmembrane</keyword>
<comment type="caution">
    <text evidence="8">The sequence shown here is derived from an EMBL/GenBank/DDBJ whole genome shotgun (WGS) entry which is preliminary data.</text>
</comment>
<comment type="subcellular location">
    <subcellularLocation>
        <location evidence="1">Cell membrane</location>
        <topology evidence="1">Multi-pass membrane protein</topology>
    </subcellularLocation>
</comment>
<feature type="transmembrane region" description="Helical" evidence="7">
    <location>
        <begin position="254"/>
        <end position="278"/>
    </location>
</feature>
<keyword evidence="9" id="KW-1185">Reference proteome</keyword>
<evidence type="ECO:0000256" key="1">
    <source>
        <dbReference type="ARBA" id="ARBA00004651"/>
    </source>
</evidence>
<dbReference type="InterPro" id="IPR048279">
    <property type="entry name" value="MdtK-like"/>
</dbReference>